<evidence type="ECO:0000259" key="5">
    <source>
        <dbReference type="Pfam" id="PF00817"/>
    </source>
</evidence>
<gene>
    <name evidence="6" type="ORF">AXF14_11410</name>
</gene>
<reference evidence="7" key="1">
    <citation type="submission" date="2016-02" db="EMBL/GenBank/DDBJ databases">
        <authorList>
            <person name="Holder M.E."/>
            <person name="Ajami N.J."/>
            <person name="Petrosino J.F."/>
        </authorList>
    </citation>
    <scope>NUCLEOTIDE SEQUENCE [LARGE SCALE GENOMIC DNA]</scope>
    <source>
        <strain evidence="7">CCUG 36733</strain>
    </source>
</reference>
<dbReference type="SUPFAM" id="SSF56672">
    <property type="entry name" value="DNA/RNA polymerases"/>
    <property type="match status" value="1"/>
</dbReference>
<accession>A0A109W3E8</accession>
<dbReference type="PANTHER" id="PTHR35369">
    <property type="entry name" value="BLR3025 PROTEIN-RELATED"/>
    <property type="match status" value="1"/>
</dbReference>
<feature type="domain" description="UmuC" evidence="5">
    <location>
        <begin position="37"/>
        <end position="160"/>
    </location>
</feature>
<dbReference type="CDD" id="cd03468">
    <property type="entry name" value="PolY_like"/>
    <property type="match status" value="1"/>
</dbReference>
<dbReference type="RefSeq" id="WP_067944392.1">
    <property type="nucleotide sequence ID" value="NZ_CP014228.1"/>
</dbReference>
<dbReference type="GO" id="GO:0006281">
    <property type="term" value="P:DNA repair"/>
    <property type="evidence" value="ECO:0007669"/>
    <property type="project" value="InterPro"/>
</dbReference>
<dbReference type="InterPro" id="IPR043128">
    <property type="entry name" value="Rev_trsase/Diguanyl_cyclase"/>
</dbReference>
<proteinExistence type="inferred from homology"/>
<dbReference type="AlphaFoldDB" id="A0A109W3E8"/>
<protein>
    <submittedName>
        <fullName evidence="6">ImpB/MucB/SamB family protein</fullName>
    </submittedName>
</protein>
<keyword evidence="7" id="KW-1185">Reference proteome</keyword>
<comment type="similarity">
    <text evidence="1">Belongs to the DNA polymerase type-Y family.</text>
</comment>
<evidence type="ECO:0000256" key="1">
    <source>
        <dbReference type="ARBA" id="ARBA00010945"/>
    </source>
</evidence>
<dbReference type="Proteomes" id="UP000065220">
    <property type="component" value="Chromosome"/>
</dbReference>
<dbReference type="Gene3D" id="3.30.70.270">
    <property type="match status" value="1"/>
</dbReference>
<dbReference type="Gene3D" id="3.40.1170.60">
    <property type="match status" value="1"/>
</dbReference>
<evidence type="ECO:0000256" key="4">
    <source>
        <dbReference type="SAM" id="MobiDB-lite"/>
    </source>
</evidence>
<dbReference type="InterPro" id="IPR001126">
    <property type="entry name" value="UmuC"/>
</dbReference>
<evidence type="ECO:0000313" key="6">
    <source>
        <dbReference type="EMBL" id="AMD88593.1"/>
    </source>
</evidence>
<evidence type="ECO:0000256" key="2">
    <source>
        <dbReference type="ARBA" id="ARBA00022763"/>
    </source>
</evidence>
<evidence type="ECO:0000313" key="7">
    <source>
        <dbReference type="Proteomes" id="UP000065220"/>
    </source>
</evidence>
<sequence>MPDWPVVALTLEAREQRRLLAGRPLPGGERLLPDPAVTPVAVVGGRGVQAASAPARAAGVAVGSRLRTARSLCPGLVVLPPQPEREARAFESVMDALGTVLADPVVARPGLALSGARGPARWLGGEGALAAGLVEAVAEGPGVECQVGVADSLLGAVLAARHGVLVPEGGAPAFLAPWPLDSLLAALPTRRAREESRDLLETLGRLGLRTLGDLAALPLPDVSARFGPVGERAHLLASGRSRQVPRSDRPASDAVVETALDPPVERVDAAAFAARQIAERLSALLVGRGLAAGRLLVEAACENGAELSRSWMLETTPSAAELTDRVRWQLEGWLSGRSGRPPASALTRLRLTALELVPAGASQAGLWAAPGEQGRRRARRAAERVESLLGAGGVQVPLLVEGRDPRSRSRLVAWGERPADTGAPERASARPRRRPARASGNAPSSGAGPAAGTGPAGSSTGAGVDERSGRGAPTGAGAGGSAPWSGALPLPSPSVVPLGAVPVHLADDEGREVLVSAQGQLEGVPAVLDLARGGVVVGLVGSGERRVLSWAGPWPVDEGWWRPEGASRRAYLQVVTDTGPPLLLVRSGRWWLDAVYS</sequence>
<dbReference type="STRING" id="111015.AXF14_11410"/>
<dbReference type="KEGG" id="ard:AXF14_11410"/>
<keyword evidence="2" id="KW-0227">DNA damage</keyword>
<organism evidence="6 7">
    <name type="scientific">Actinomyces radicidentis</name>
    <dbReference type="NCBI Taxonomy" id="111015"/>
    <lineage>
        <taxon>Bacteria</taxon>
        <taxon>Bacillati</taxon>
        <taxon>Actinomycetota</taxon>
        <taxon>Actinomycetes</taxon>
        <taxon>Actinomycetales</taxon>
        <taxon>Actinomycetaceae</taxon>
        <taxon>Actinomyces</taxon>
    </lineage>
</organism>
<feature type="region of interest" description="Disordered" evidence="4">
    <location>
        <begin position="411"/>
        <end position="485"/>
    </location>
</feature>
<comment type="function">
    <text evidence="3">Poorly processive, error-prone DNA polymerase involved in untargeted mutagenesis. Copies undamaged DNA at stalled replication forks, which arise in vivo from mismatched or misaligned primer ends. These misaligned primers can be extended by PolIV. Exhibits no 3'-5' exonuclease (proofreading) activity. May be involved in translesional synthesis, in conjunction with the beta clamp from PolIII.</text>
</comment>
<dbReference type="PANTHER" id="PTHR35369:SF2">
    <property type="entry name" value="BLR3025 PROTEIN"/>
    <property type="match status" value="1"/>
</dbReference>
<dbReference type="InterPro" id="IPR043502">
    <property type="entry name" value="DNA/RNA_pol_sf"/>
</dbReference>
<evidence type="ECO:0000256" key="3">
    <source>
        <dbReference type="ARBA" id="ARBA00025589"/>
    </source>
</evidence>
<name>A0A109W3E8_ACTRD</name>
<dbReference type="InterPro" id="IPR050356">
    <property type="entry name" value="SulA_CellDiv_inhibitor"/>
</dbReference>
<dbReference type="EMBL" id="CP014228">
    <property type="protein sequence ID" value="AMD88593.1"/>
    <property type="molecule type" value="Genomic_DNA"/>
</dbReference>
<feature type="compositionally biased region" description="Low complexity" evidence="4">
    <location>
        <begin position="437"/>
        <end position="448"/>
    </location>
</feature>
<dbReference type="Pfam" id="PF00817">
    <property type="entry name" value="IMS"/>
    <property type="match status" value="1"/>
</dbReference>